<protein>
    <recommendedName>
        <fullName evidence="14">Phosphoribosylformylglycinamidine synthase</fullName>
        <ecNumber evidence="3">6.3.5.3</ecNumber>
    </recommendedName>
    <alternativeName>
        <fullName evidence="12">Formylglycinamide ribonucleotide amidotransferase</fullName>
    </alternativeName>
    <alternativeName>
        <fullName evidence="11">Formylglycinamide ribotide amidotransferase</fullName>
    </alternativeName>
</protein>
<dbReference type="SUPFAM" id="SSF56042">
    <property type="entry name" value="PurM C-terminal domain-like"/>
    <property type="match status" value="2"/>
</dbReference>
<feature type="domain" description="PurM-like C-terminal" evidence="15">
    <location>
        <begin position="860"/>
        <end position="971"/>
    </location>
</feature>
<evidence type="ECO:0000256" key="11">
    <source>
        <dbReference type="ARBA" id="ARBA00029823"/>
    </source>
</evidence>
<dbReference type="Gene3D" id="3.30.1330.10">
    <property type="entry name" value="PurM-like, N-terminal domain"/>
    <property type="match status" value="2"/>
</dbReference>
<dbReference type="CDD" id="cd01740">
    <property type="entry name" value="GATase1_FGAR_AT"/>
    <property type="match status" value="1"/>
</dbReference>
<comment type="similarity">
    <text evidence="2">In the N-terminal section; belongs to the FGAMS family.</text>
</comment>
<dbReference type="GO" id="GO:0005524">
    <property type="term" value="F:ATP binding"/>
    <property type="evidence" value="ECO:0007669"/>
    <property type="project" value="UniProtKB-KW"/>
</dbReference>
<evidence type="ECO:0000259" key="15">
    <source>
        <dbReference type="Pfam" id="PF02769"/>
    </source>
</evidence>
<feature type="domain" description="FGAR-AT PurM N-terminal-like" evidence="18">
    <location>
        <begin position="673"/>
        <end position="827"/>
    </location>
</feature>
<reference evidence="19" key="1">
    <citation type="journal article" date="2018" name="PLoS Negl. Trop. Dis.">
        <title>An insight into the salivary gland and fat body transcriptome of Panstrongylus lignarius (Hemiptera: Heteroptera), the main vector of Chagas disease in Peru.</title>
        <authorList>
            <person name="Nevoa J.C."/>
            <person name="Mendes M.T."/>
            <person name="da Silva M.V."/>
            <person name="Soares S.C."/>
            <person name="Oliveira C.J.F."/>
            <person name="Ribeiro J.M.C."/>
        </authorList>
    </citation>
    <scope>NUCLEOTIDE SEQUENCE</scope>
</reference>
<keyword evidence="8" id="KW-0067">ATP-binding</keyword>
<evidence type="ECO:0000259" key="18">
    <source>
        <dbReference type="Pfam" id="PF22689"/>
    </source>
</evidence>
<dbReference type="InterPro" id="IPR055181">
    <property type="entry name" value="FGAR-AT_PurM_N-like"/>
</dbReference>
<comment type="pathway">
    <text evidence="1">Purine metabolism; IMP biosynthesis via de novo pathway; 5-amino-1-(5-phospho-D-ribosyl)imidazole from N(2)-formyl-N(1)-(5-phospho-D-ribosyl)glycinamide: step 1/2.</text>
</comment>
<evidence type="ECO:0000256" key="8">
    <source>
        <dbReference type="ARBA" id="ARBA00022840"/>
    </source>
</evidence>
<dbReference type="GO" id="GO:0006189">
    <property type="term" value="P:'de novo' IMP biosynthetic process"/>
    <property type="evidence" value="ECO:0007669"/>
    <property type="project" value="UniProtKB-UniPathway"/>
</dbReference>
<evidence type="ECO:0000256" key="9">
    <source>
        <dbReference type="ARBA" id="ARBA00022842"/>
    </source>
</evidence>
<evidence type="ECO:0000256" key="1">
    <source>
        <dbReference type="ARBA" id="ARBA00004920"/>
    </source>
</evidence>
<dbReference type="Gene3D" id="1.10.8.750">
    <property type="entry name" value="Phosphoribosylformylglycinamidine synthase, linker domain"/>
    <property type="match status" value="1"/>
</dbReference>
<feature type="domain" description="Phosphoribosylformylglycinamidine synthase linker" evidence="16">
    <location>
        <begin position="181"/>
        <end position="230"/>
    </location>
</feature>
<evidence type="ECO:0000256" key="4">
    <source>
        <dbReference type="ARBA" id="ARBA00022598"/>
    </source>
</evidence>
<accession>A0A224XGF8</accession>
<evidence type="ECO:0000256" key="13">
    <source>
        <dbReference type="ARBA" id="ARBA00052585"/>
    </source>
</evidence>
<dbReference type="InterPro" id="IPR041609">
    <property type="entry name" value="PurL_linker"/>
</dbReference>
<keyword evidence="9" id="KW-0460">Magnesium</keyword>
<dbReference type="SUPFAM" id="SSF82697">
    <property type="entry name" value="PurS-like"/>
    <property type="match status" value="1"/>
</dbReference>
<evidence type="ECO:0000256" key="5">
    <source>
        <dbReference type="ARBA" id="ARBA00022723"/>
    </source>
</evidence>
<dbReference type="FunFam" id="1.10.8.750:FF:000001">
    <property type="entry name" value="Putative phosphoribosylformylglycinamidine synthase"/>
    <property type="match status" value="1"/>
</dbReference>
<dbReference type="GO" id="GO:0005737">
    <property type="term" value="C:cytoplasm"/>
    <property type="evidence" value="ECO:0007669"/>
    <property type="project" value="TreeGrafter"/>
</dbReference>
<dbReference type="FunFam" id="3.90.650.10:FF:000024">
    <property type="entry name" value="Phosphoribosylformylglycinamidine synthase"/>
    <property type="match status" value="1"/>
</dbReference>
<dbReference type="Pfam" id="PF22689">
    <property type="entry name" value="FGAR-AT_PurM_N-like"/>
    <property type="match status" value="1"/>
</dbReference>
<evidence type="ECO:0000256" key="6">
    <source>
        <dbReference type="ARBA" id="ARBA00022741"/>
    </source>
</evidence>
<dbReference type="UniPathway" id="UPA00074">
    <property type="reaction ID" value="UER00128"/>
</dbReference>
<evidence type="ECO:0000256" key="12">
    <source>
        <dbReference type="ARBA" id="ARBA00032632"/>
    </source>
</evidence>
<dbReference type="Gene3D" id="3.90.650.10">
    <property type="entry name" value="PurM-like C-terminal domain"/>
    <property type="match status" value="2"/>
</dbReference>
<dbReference type="GO" id="GO:0004642">
    <property type="term" value="F:phosphoribosylformylglycinamidine synthase activity"/>
    <property type="evidence" value="ECO:0007669"/>
    <property type="project" value="UniProtKB-EC"/>
</dbReference>
<dbReference type="InterPro" id="IPR036921">
    <property type="entry name" value="PurM-like_N_sf"/>
</dbReference>
<name>A0A224XGF8_9HEMI</name>
<dbReference type="GO" id="GO:0046872">
    <property type="term" value="F:metal ion binding"/>
    <property type="evidence" value="ECO:0007669"/>
    <property type="project" value="UniProtKB-KW"/>
</dbReference>
<evidence type="ECO:0000256" key="10">
    <source>
        <dbReference type="ARBA" id="ARBA00022962"/>
    </source>
</evidence>
<evidence type="ECO:0000256" key="2">
    <source>
        <dbReference type="ARBA" id="ARBA00008608"/>
    </source>
</evidence>
<dbReference type="Pfam" id="PF18076">
    <property type="entry name" value="FGAR-AT_N"/>
    <property type="match status" value="1"/>
</dbReference>
<dbReference type="Pfam" id="PF18072">
    <property type="entry name" value="FGAR-AT_linker"/>
    <property type="match status" value="1"/>
</dbReference>
<dbReference type="PANTHER" id="PTHR10099">
    <property type="entry name" value="PHOSPHORIBOSYLFORMYLGLYCINAMIDINE SYNTHASE"/>
    <property type="match status" value="1"/>
</dbReference>
<dbReference type="Gene3D" id="3.40.50.880">
    <property type="match status" value="1"/>
</dbReference>
<dbReference type="FunFam" id="3.30.1330.10:FF:000007">
    <property type="entry name" value="Phosphoribosylformylglycinamidine synthase, putative"/>
    <property type="match status" value="1"/>
</dbReference>
<organism evidence="19">
    <name type="scientific">Panstrongylus lignarius</name>
    <dbReference type="NCBI Taxonomy" id="156445"/>
    <lineage>
        <taxon>Eukaryota</taxon>
        <taxon>Metazoa</taxon>
        <taxon>Ecdysozoa</taxon>
        <taxon>Arthropoda</taxon>
        <taxon>Hexapoda</taxon>
        <taxon>Insecta</taxon>
        <taxon>Pterygota</taxon>
        <taxon>Neoptera</taxon>
        <taxon>Paraneoptera</taxon>
        <taxon>Hemiptera</taxon>
        <taxon>Heteroptera</taxon>
        <taxon>Panheteroptera</taxon>
        <taxon>Cimicomorpha</taxon>
        <taxon>Reduviidae</taxon>
        <taxon>Triatominae</taxon>
        <taxon>Panstrongylus</taxon>
    </lineage>
</organism>
<keyword evidence="6" id="KW-0547">Nucleotide-binding</keyword>
<dbReference type="FunFam" id="3.40.50.880:FF:000008">
    <property type="entry name" value="Phosphoribosylformylglycinamidine synthase"/>
    <property type="match status" value="1"/>
</dbReference>
<dbReference type="HAMAP" id="MF_00419">
    <property type="entry name" value="PurL_1"/>
    <property type="match status" value="1"/>
</dbReference>
<dbReference type="CDD" id="cd02204">
    <property type="entry name" value="PurL_repeat2"/>
    <property type="match status" value="1"/>
</dbReference>
<dbReference type="PANTHER" id="PTHR10099:SF1">
    <property type="entry name" value="PHOSPHORIBOSYLFORMYLGLYCINAMIDINE SYNTHASE"/>
    <property type="match status" value="1"/>
</dbReference>
<dbReference type="EMBL" id="GFTR01008754">
    <property type="protein sequence ID" value="JAW07672.1"/>
    <property type="molecule type" value="Transcribed_RNA"/>
</dbReference>
<dbReference type="InterPro" id="IPR010073">
    <property type="entry name" value="PurL_large"/>
</dbReference>
<dbReference type="InterPro" id="IPR036604">
    <property type="entry name" value="PurS-like_sf"/>
</dbReference>
<dbReference type="SUPFAM" id="SSF55326">
    <property type="entry name" value="PurM N-terminal domain-like"/>
    <property type="match status" value="2"/>
</dbReference>
<dbReference type="NCBIfam" id="NF003672">
    <property type="entry name" value="PRK05297.1"/>
    <property type="match status" value="1"/>
</dbReference>
<keyword evidence="4" id="KW-0436">Ligase</keyword>
<sequence>MTVIHLYSCPGLQSGRLERKKEELLALCPNITDLETECCHNIEVLKELTKNELSIVHWLLSDPFLNEKLSDKSSLQEGHKSLLVEIGPRLNFSTAYSSNAVSICKVIGIPSVTRIEISMRYLIRFDSKFSIDKNLKLKLIDLLHDKMTECQYVTPLQTFSHGITPATWGVVDVMAKGRAALERVNNELGLAFDSWDLKFYTDLFKNKLKRNPTTVECFDLAQSNSEHSRHWFFKGKLFLDDCEQCQSLIDMIVATQKSSNPNNVIKFSDNSSAIQGFEITRLIPEDVCQASAFKKDNFKLNIIFTAETHNFPTGVAPFSGATTGTGGRIRDVEAVGRGGNCIAGTAGYSVGNLLIPGYEQPWENTNYHYPDNLARPLKILIEASDGASDYGNKFGEPIIAGFTRATGLDGGNNERIEWVKPIMFTGGVGTMDHRHTNKAHPARGMKIVKIGGPVYRIGVGGGSASSIEVQGDNESDLDFNAVQRGDAEMENKLNRVIRSCIEDSNDNPILSIHDQGAGGNGNVLKELVEPEGAVIFTKLFTLGDETVSTLELWGAEYQESNAVLVKKESLDRIKTIAARERCPTDIVGTVTGQKNVVLSEETPNEEKYMDGSYKSSGHIHPFDLDLELVLGKMPRKEFHLKEKKVHLEKLRLNSGLTIEAALDRVLRHPSVCSKRFLTNKVDRCVTGLIAQQQCVGPLHTPIADFALTALSMYNTVGTVTSIGEQPIKGLLCPKAGARMSVAEAISNLVFAKVSSLKDVKCSGNWMWAAKLEGEGAKLYRACEAMCDIMTKLGIAIDGGKDSLSMAARVGRETVKSPGTLVISAYAPCPDIRKKVTPDFKGPIRGELSVIIWVHLSSKFRLGGSILAQTFSQLGDEVPDIEDALALGHAFNITQEFILDGSILSGHDVSDGGMITTLTEMAIGGISGFQVQLPVDENECHRMLFGEEAGWLLEIKAEHAERFMSACLQKGVSVLNLGQPVGFGMKSLATVRAKHGPLVLMSTVGKLYKLWEETSYKLECRQANYRCVTEEFNGLENRTGPKYKLTFDPDNITRQQKIFTKNPVVAIIREEGTNGDREMAISVQMAGFDVWDVTMQDLLNGTTTADYFTGIVFPGGFSYADVMGSAKGWAGCLKFHNKLRDQFETFRSRSNTFSLGVCNGCQLMSLLGWVGRIYKDNAAEQGVFLDHNLSERFECRFSTVLVDDSRSIMTQGMKGSWLGIWVAHGEGRFTYRNDRILNSLEQNKCVSFKYIDDNGHPTEVYPMNPNGSIGGVAGICSEDGRHLAMMPHPERCTLMWQWPYVPTNMQHVKVSPWMKLFHNAYQWCLQNTN</sequence>
<dbReference type="Pfam" id="PF02769">
    <property type="entry name" value="AIRS_C"/>
    <property type="match status" value="2"/>
</dbReference>
<dbReference type="InterPro" id="IPR029062">
    <property type="entry name" value="Class_I_gatase-like"/>
</dbReference>
<dbReference type="NCBIfam" id="TIGR01735">
    <property type="entry name" value="FGAM_synt"/>
    <property type="match status" value="1"/>
</dbReference>
<feature type="domain" description="PurM-like C-terminal" evidence="15">
    <location>
        <begin position="444"/>
        <end position="597"/>
    </location>
</feature>
<evidence type="ECO:0000259" key="17">
    <source>
        <dbReference type="Pfam" id="PF18076"/>
    </source>
</evidence>
<evidence type="ECO:0000313" key="19">
    <source>
        <dbReference type="EMBL" id="JAW07672.1"/>
    </source>
</evidence>
<evidence type="ECO:0000256" key="7">
    <source>
        <dbReference type="ARBA" id="ARBA00022755"/>
    </source>
</evidence>
<dbReference type="InterPro" id="IPR040707">
    <property type="entry name" value="FGAR-AT_N"/>
</dbReference>
<keyword evidence="7" id="KW-0658">Purine biosynthesis</keyword>
<dbReference type="SUPFAM" id="SSF109736">
    <property type="entry name" value="FGAM synthase PurL, linker domain"/>
    <property type="match status" value="1"/>
</dbReference>
<dbReference type="InterPro" id="IPR010918">
    <property type="entry name" value="PurM-like_C_dom"/>
</dbReference>
<dbReference type="EC" id="6.3.5.3" evidence="3"/>
<dbReference type="PROSITE" id="PS51273">
    <property type="entry name" value="GATASE_TYPE_1"/>
    <property type="match status" value="1"/>
</dbReference>
<dbReference type="InterPro" id="IPR036676">
    <property type="entry name" value="PurM-like_C_sf"/>
</dbReference>
<evidence type="ECO:0000256" key="14">
    <source>
        <dbReference type="ARBA" id="ARBA00071729"/>
    </source>
</evidence>
<feature type="domain" description="Phosphoribosylformylglycinamidine synthase N-terminal" evidence="17">
    <location>
        <begin position="38"/>
        <end position="152"/>
    </location>
</feature>
<proteinExistence type="inferred from homology"/>
<keyword evidence="10" id="KW-0315">Glutamine amidotransferase</keyword>
<comment type="catalytic activity">
    <reaction evidence="13">
        <text>N(2)-formyl-N(1)-(5-phospho-beta-D-ribosyl)glycinamide + L-glutamine + ATP + H2O = 2-formamido-N(1)-(5-O-phospho-beta-D-ribosyl)acetamidine + L-glutamate + ADP + phosphate + H(+)</text>
        <dbReference type="Rhea" id="RHEA:17129"/>
        <dbReference type="ChEBI" id="CHEBI:15377"/>
        <dbReference type="ChEBI" id="CHEBI:15378"/>
        <dbReference type="ChEBI" id="CHEBI:29985"/>
        <dbReference type="ChEBI" id="CHEBI:30616"/>
        <dbReference type="ChEBI" id="CHEBI:43474"/>
        <dbReference type="ChEBI" id="CHEBI:58359"/>
        <dbReference type="ChEBI" id="CHEBI:147286"/>
        <dbReference type="ChEBI" id="CHEBI:147287"/>
        <dbReference type="ChEBI" id="CHEBI:456216"/>
        <dbReference type="EC" id="6.3.5.3"/>
    </reaction>
</comment>
<keyword evidence="5" id="KW-0479">Metal-binding</keyword>
<dbReference type="FunFam" id="3.30.1330.10:FF:000026">
    <property type="entry name" value="phosphoribosylformylglycinamidine synthase"/>
    <property type="match status" value="1"/>
</dbReference>
<dbReference type="Pfam" id="PF13507">
    <property type="entry name" value="GATase_5"/>
    <property type="match status" value="1"/>
</dbReference>
<evidence type="ECO:0000256" key="3">
    <source>
        <dbReference type="ARBA" id="ARBA00012747"/>
    </source>
</evidence>
<evidence type="ECO:0000259" key="16">
    <source>
        <dbReference type="Pfam" id="PF18072"/>
    </source>
</evidence>
<dbReference type="CDD" id="cd02203">
    <property type="entry name" value="PurL_repeat1"/>
    <property type="match status" value="1"/>
</dbReference>
<dbReference type="SMART" id="SM01211">
    <property type="entry name" value="GATase_5"/>
    <property type="match status" value="1"/>
</dbReference>
<dbReference type="SUPFAM" id="SSF52317">
    <property type="entry name" value="Class I glutamine amidotransferase-like"/>
    <property type="match status" value="1"/>
</dbReference>